<dbReference type="Pfam" id="PF04209">
    <property type="entry name" value="HgmA_C"/>
    <property type="match status" value="1"/>
</dbReference>
<dbReference type="InterPro" id="IPR046452">
    <property type="entry name" value="HgmA_N"/>
</dbReference>
<evidence type="ECO:0000256" key="15">
    <source>
        <dbReference type="ARBA" id="ARBA00033225"/>
    </source>
</evidence>
<dbReference type="CDD" id="cd07000">
    <property type="entry name" value="cupin_HGO_N"/>
    <property type="match status" value="1"/>
</dbReference>
<evidence type="ECO:0000256" key="11">
    <source>
        <dbReference type="ARBA" id="ARBA00023004"/>
    </source>
</evidence>
<gene>
    <name evidence="18" type="primary">WBGene00101966</name>
</gene>
<feature type="binding site" evidence="17">
    <location>
        <position position="335"/>
    </location>
    <ligand>
        <name>Fe cation</name>
        <dbReference type="ChEBI" id="CHEBI:24875"/>
    </ligand>
</feature>
<reference evidence="18" key="2">
    <citation type="submission" date="2022-06" db="UniProtKB">
        <authorList>
            <consortium name="EnsemblMetazoa"/>
        </authorList>
    </citation>
    <scope>IDENTIFICATION</scope>
    <source>
        <strain evidence="18">PS312</strain>
    </source>
</reference>
<sequence length="435" mass="48662">MVNEFEQLSYQSGFGNEFATSDPRVPDALPVGQNSPQVCAHGLYAEQLSGSAFTAPRHQNRRSWLYRIRPSVIHRPFSPIDLPHLTSDFSKGEITPNQYRWNPHPIPQGKNVDFVEGLYSVCGGGDVVSRVGLAIHNYACNVSMKNKAFYDSDGDLLIVPQQGTLEITTEFGRINVASQEIVVIPHGIRFSVGVNGPSRGYILEVYGTHFVLPDLGPIGANGLANPRDFLTPVAWFEEKDEPFQIVNKYQGKLFVAQQDHSPFDVVAWHGNYAPYKYDLRNFNVINTVSFDHCDPSIFTVLTAPSTKVGTAIADFVIFPPRWGVADHTFRLPYYHRNCMSEYMGLIVGCYEAKEGGFRPGGASLHSMMTPHGPDVKGFEKGSTEPMTPQRVAEGTMSFMFESSFNMAISPWAVKENVDTDYYKDWQSLKKHFKMP</sequence>
<keyword evidence="19" id="KW-1185">Reference proteome</keyword>
<evidence type="ECO:0000256" key="13">
    <source>
        <dbReference type="ARBA" id="ARBA00030235"/>
    </source>
</evidence>
<accession>A0A8R1UAF3</accession>
<dbReference type="PANTHER" id="PTHR11056:SF0">
    <property type="entry name" value="HOMOGENTISATE 1,2-DIOXYGENASE"/>
    <property type="match status" value="1"/>
</dbReference>
<name>A0A2A6C4W0_PRIPA</name>
<dbReference type="InterPro" id="IPR011051">
    <property type="entry name" value="RmlC_Cupin_sf"/>
</dbReference>
<dbReference type="GO" id="GO:0046872">
    <property type="term" value="F:metal ion binding"/>
    <property type="evidence" value="ECO:0007669"/>
    <property type="project" value="UniProtKB-KW"/>
</dbReference>
<evidence type="ECO:0000256" key="12">
    <source>
        <dbReference type="ARBA" id="ARBA00023232"/>
    </source>
</evidence>
<feature type="binding site" evidence="17">
    <location>
        <position position="341"/>
    </location>
    <ligand>
        <name>Fe cation</name>
        <dbReference type="ChEBI" id="CHEBI:24875"/>
    </ligand>
</feature>
<dbReference type="EnsemblMetazoa" id="PPA12412.1">
    <property type="protein sequence ID" value="PPA12412.1"/>
    <property type="gene ID" value="WBGene00101966"/>
</dbReference>
<evidence type="ECO:0000313" key="19">
    <source>
        <dbReference type="Proteomes" id="UP000005239"/>
    </source>
</evidence>
<dbReference type="Pfam" id="PF20510">
    <property type="entry name" value="HgmA_N"/>
    <property type="match status" value="1"/>
</dbReference>
<dbReference type="GO" id="GO:0006559">
    <property type="term" value="P:L-phenylalanine catabolic process"/>
    <property type="evidence" value="ECO:0000318"/>
    <property type="project" value="GO_Central"/>
</dbReference>
<dbReference type="Proteomes" id="UP000005239">
    <property type="component" value="Unassembled WGS sequence"/>
</dbReference>
<keyword evidence="11 17" id="KW-0408">Iron</keyword>
<protein>
    <recommendedName>
        <fullName evidence="6">Homogentisate 1,2-dioxygenase</fullName>
        <ecNumber evidence="5">1.13.11.5</ecNumber>
    </recommendedName>
    <alternativeName>
        <fullName evidence="13">Homogentisate oxygenase</fullName>
    </alternativeName>
    <alternativeName>
        <fullName evidence="14">Homogentisic acid oxidase</fullName>
    </alternativeName>
    <alternativeName>
        <fullName evidence="15">Homogentisicase</fullName>
    </alternativeName>
</protein>
<feature type="binding site" evidence="17">
    <location>
        <position position="371"/>
    </location>
    <ligand>
        <name>homogentisate</name>
        <dbReference type="ChEBI" id="CHEBI:16169"/>
    </ligand>
</feature>
<feature type="active site" description="Proton acceptor" evidence="16">
    <location>
        <position position="292"/>
    </location>
</feature>
<dbReference type="EC" id="1.13.11.5" evidence="5"/>
<proteinExistence type="inferred from homology"/>
<evidence type="ECO:0000256" key="3">
    <source>
        <dbReference type="ARBA" id="ARBA00004704"/>
    </source>
</evidence>
<dbReference type="GO" id="GO:0006572">
    <property type="term" value="P:L-tyrosine catabolic process"/>
    <property type="evidence" value="ECO:0007669"/>
    <property type="project" value="UniProtKB-KW"/>
</dbReference>
<keyword evidence="9" id="KW-0223">Dioxygenase</keyword>
<comment type="pathway">
    <text evidence="3">Amino-acid degradation; L-phenylalanine degradation; acetoacetate and fumarate from L-phenylalanine: step 4/6.</text>
</comment>
<comment type="cofactor">
    <cofactor evidence="2 17">
        <name>Fe cation</name>
        <dbReference type="ChEBI" id="CHEBI:24875"/>
    </cofactor>
</comment>
<dbReference type="PANTHER" id="PTHR11056">
    <property type="entry name" value="HOMOGENTISATE 1,2-DIOXYGENASE"/>
    <property type="match status" value="1"/>
</dbReference>
<evidence type="ECO:0000256" key="6">
    <source>
        <dbReference type="ARBA" id="ARBA00018757"/>
    </source>
</evidence>
<accession>A0A2A6C4W0</accession>
<evidence type="ECO:0000256" key="2">
    <source>
        <dbReference type="ARBA" id="ARBA00001962"/>
    </source>
</evidence>
<feature type="binding site" evidence="17">
    <location>
        <position position="350"/>
    </location>
    <ligand>
        <name>homogentisate</name>
        <dbReference type="ChEBI" id="CHEBI:16169"/>
    </ligand>
</feature>
<keyword evidence="12" id="KW-0585">Phenylalanine catabolism</keyword>
<evidence type="ECO:0000256" key="9">
    <source>
        <dbReference type="ARBA" id="ARBA00022964"/>
    </source>
</evidence>
<dbReference type="NCBIfam" id="TIGR01015">
    <property type="entry name" value="hmgA"/>
    <property type="match status" value="1"/>
</dbReference>
<evidence type="ECO:0000256" key="10">
    <source>
        <dbReference type="ARBA" id="ARBA00023002"/>
    </source>
</evidence>
<keyword evidence="7 17" id="KW-0479">Metal-binding</keyword>
<comment type="similarity">
    <text evidence="4">Belongs to the homogentisate dioxygenase family.</text>
</comment>
<evidence type="ECO:0000256" key="4">
    <source>
        <dbReference type="ARBA" id="ARBA00007757"/>
    </source>
</evidence>
<evidence type="ECO:0000256" key="7">
    <source>
        <dbReference type="ARBA" id="ARBA00022723"/>
    </source>
</evidence>
<evidence type="ECO:0000313" key="18">
    <source>
        <dbReference type="EnsemblMetazoa" id="PPA12412.1"/>
    </source>
</evidence>
<evidence type="ECO:0000256" key="5">
    <source>
        <dbReference type="ARBA" id="ARBA00013127"/>
    </source>
</evidence>
<dbReference type="OrthoDB" id="1689029at2759"/>
<dbReference type="Gene3D" id="2.60.120.10">
    <property type="entry name" value="Jelly Rolls"/>
    <property type="match status" value="1"/>
</dbReference>
<dbReference type="GO" id="GO:0004411">
    <property type="term" value="F:homogentisate 1,2-dioxygenase activity"/>
    <property type="evidence" value="ECO:0000318"/>
    <property type="project" value="GO_Central"/>
</dbReference>
<dbReference type="SUPFAM" id="SSF51182">
    <property type="entry name" value="RmlC-like cupins"/>
    <property type="match status" value="1"/>
</dbReference>
<dbReference type="FunFam" id="2.60.120.10:FF:000026">
    <property type="entry name" value="Homogentisate 1,2-dioxygenase"/>
    <property type="match status" value="1"/>
</dbReference>
<evidence type="ECO:0000256" key="14">
    <source>
        <dbReference type="ARBA" id="ARBA00030437"/>
    </source>
</evidence>
<evidence type="ECO:0000256" key="8">
    <source>
        <dbReference type="ARBA" id="ARBA00022878"/>
    </source>
</evidence>
<dbReference type="InterPro" id="IPR005708">
    <property type="entry name" value="Homogentis_dOase"/>
</dbReference>
<keyword evidence="8" id="KW-0828">Tyrosine catabolism</keyword>
<dbReference type="InterPro" id="IPR014710">
    <property type="entry name" value="RmlC-like_jellyroll"/>
</dbReference>
<keyword evidence="10" id="KW-0560">Oxidoreductase</keyword>
<dbReference type="AlphaFoldDB" id="A0A2A6C4W0"/>
<feature type="binding site" evidence="17">
    <location>
        <position position="371"/>
    </location>
    <ligand>
        <name>Fe cation</name>
        <dbReference type="ChEBI" id="CHEBI:24875"/>
    </ligand>
</feature>
<organism evidence="18 19">
    <name type="scientific">Pristionchus pacificus</name>
    <name type="common">Parasitic nematode worm</name>
    <dbReference type="NCBI Taxonomy" id="54126"/>
    <lineage>
        <taxon>Eukaryota</taxon>
        <taxon>Metazoa</taxon>
        <taxon>Ecdysozoa</taxon>
        <taxon>Nematoda</taxon>
        <taxon>Chromadorea</taxon>
        <taxon>Rhabditida</taxon>
        <taxon>Rhabditina</taxon>
        <taxon>Diplogasteromorpha</taxon>
        <taxon>Diplogasteroidea</taxon>
        <taxon>Neodiplogasteridae</taxon>
        <taxon>Pristionchus</taxon>
    </lineage>
</organism>
<evidence type="ECO:0000256" key="17">
    <source>
        <dbReference type="PIRSR" id="PIRSR605708-2"/>
    </source>
</evidence>
<reference evidence="19" key="1">
    <citation type="journal article" date="2008" name="Nat. Genet.">
        <title>The Pristionchus pacificus genome provides a unique perspective on nematode lifestyle and parasitism.</title>
        <authorList>
            <person name="Dieterich C."/>
            <person name="Clifton S.W."/>
            <person name="Schuster L.N."/>
            <person name="Chinwalla A."/>
            <person name="Delehaunty K."/>
            <person name="Dinkelacker I."/>
            <person name="Fulton L."/>
            <person name="Fulton R."/>
            <person name="Godfrey J."/>
            <person name="Minx P."/>
            <person name="Mitreva M."/>
            <person name="Roeseler W."/>
            <person name="Tian H."/>
            <person name="Witte H."/>
            <person name="Yang S.P."/>
            <person name="Wilson R.K."/>
            <person name="Sommer R.J."/>
        </authorList>
    </citation>
    <scope>NUCLEOTIDE SEQUENCE [LARGE SCALE GENOMIC DNA]</scope>
    <source>
        <strain evidence="19">PS312</strain>
    </source>
</reference>
<evidence type="ECO:0000256" key="16">
    <source>
        <dbReference type="PIRSR" id="PIRSR605708-1"/>
    </source>
</evidence>
<comment type="catalytic activity">
    <reaction evidence="1">
        <text>homogentisate + O2 = 4-maleylacetoacetate + H(+)</text>
        <dbReference type="Rhea" id="RHEA:15449"/>
        <dbReference type="ChEBI" id="CHEBI:15378"/>
        <dbReference type="ChEBI" id="CHEBI:15379"/>
        <dbReference type="ChEBI" id="CHEBI:16169"/>
        <dbReference type="ChEBI" id="CHEBI:17105"/>
        <dbReference type="EC" id="1.13.11.5"/>
    </reaction>
</comment>
<evidence type="ECO:0000256" key="1">
    <source>
        <dbReference type="ARBA" id="ARBA00000076"/>
    </source>
</evidence>
<dbReference type="InterPro" id="IPR046451">
    <property type="entry name" value="HgmA_C"/>
</dbReference>